<dbReference type="STRING" id="747365.Thena_1285"/>
<accession>M1E589</accession>
<protein>
    <submittedName>
        <fullName evidence="2">Uncharacterized protein</fullName>
    </submittedName>
</protein>
<keyword evidence="3" id="KW-1185">Reference proteome</keyword>
<name>M1E589_9BACT</name>
<organism evidence="2 3">
    <name type="scientific">Thermodesulfobium narugense DSM 14796</name>
    <dbReference type="NCBI Taxonomy" id="747365"/>
    <lineage>
        <taxon>Bacteria</taxon>
        <taxon>Pseudomonadati</taxon>
        <taxon>Thermodesulfobiota</taxon>
        <taxon>Thermodesulfobiia</taxon>
        <taxon>Thermodesulfobiales</taxon>
        <taxon>Thermodesulfobiaceae</taxon>
        <taxon>Thermodesulfobium</taxon>
    </lineage>
</organism>
<evidence type="ECO:0000313" key="2">
    <source>
        <dbReference type="EMBL" id="AEE14902.1"/>
    </source>
</evidence>
<gene>
    <name evidence="2" type="ORF">Thena_1285</name>
</gene>
<dbReference type="AlphaFoldDB" id="M1E589"/>
<dbReference type="HOGENOM" id="CLU_437377_0_0_9"/>
<sequence>MKMNNNSYKKTYRDYSIKNALFDFIILKERLYQLRLFLFGKKDSFLTSFFFSRLRNLSFSKNKTFFVGIFFLSTFFVCFSNNSSYANESIVMDTNSAKSGQILLIDGKIFTYQDKNAKSNVTKTVKLGNETIDITYKDMQKPGNSFMVPVGVTDKALAEGARIPVLMADGKIEYISIPRQRETLFPNNIYIPVAKAGQIGNPPGRLVLGVVPIITKRLNITWSDTADQGFVINYDYSGQVGGSIYDTTNRLHKQDFSFWANFNNTHISDQYILGKADPTVGYIEQHVPIESYKGDLSKIGNNVITNVSSDIRLDYSKARERRTLIGANFDWDTKNAHYEWGYFDNIMFTKPHFAWRWDLYKSKDEYNPEYLGFYGRLDNFDFTSQRGSVSSFSSNTGSFTGGFEKIGAMVEWDNFIKNTYLRIGSIHLDPNDDFYMRADRHLNTNLEYETTIGRPVILGIDSNRFGGYAYSSYYTVGRNSWINLRLDLDYYLGKNWIIRFRGLDDNLRTGGQTVNAFWERRNIYLMKYADVLNKKDILNRLGLDFVFSEIEFSRSESGAPFDTKYYIGFTKTIPIPYPWIRMSQGFRFTIGLASTPIEFYAVNQKSDNGSGRSWSFGATLSIMSF</sequence>
<proteinExistence type="predicted"/>
<feature type="transmembrane region" description="Helical" evidence="1">
    <location>
        <begin position="64"/>
        <end position="82"/>
    </location>
</feature>
<evidence type="ECO:0000313" key="3">
    <source>
        <dbReference type="Proteomes" id="UP000011765"/>
    </source>
</evidence>
<keyword evidence="1" id="KW-0472">Membrane</keyword>
<dbReference type="Proteomes" id="UP000011765">
    <property type="component" value="Chromosome"/>
</dbReference>
<keyword evidence="1" id="KW-1133">Transmembrane helix</keyword>
<dbReference type="EMBL" id="CP002690">
    <property type="protein sequence ID" value="AEE14902.1"/>
    <property type="molecule type" value="Genomic_DNA"/>
</dbReference>
<reference evidence="2 3" key="1">
    <citation type="submission" date="2011-04" db="EMBL/GenBank/DDBJ databases">
        <title>The complete genome of Thermodesulfobium narugense DSM 14796.</title>
        <authorList>
            <consortium name="US DOE Joint Genome Institute (JGI-PGF)"/>
            <person name="Lucas S."/>
            <person name="Han J."/>
            <person name="Lapidus A."/>
            <person name="Bruce D."/>
            <person name="Goodwin L."/>
            <person name="Pitluck S."/>
            <person name="Peters L."/>
            <person name="Kyrpides N."/>
            <person name="Mavromatis K."/>
            <person name="Pagani I."/>
            <person name="Ivanova N."/>
            <person name="Ovchinnikova G."/>
            <person name="Zhang X."/>
            <person name="Saunders L."/>
            <person name="Detter J.C."/>
            <person name="Tapia R."/>
            <person name="Han C."/>
            <person name="Land M."/>
            <person name="Hauser L."/>
            <person name="Markowitz V."/>
            <person name="Cheng J.-F."/>
            <person name="Hugenholtz P."/>
            <person name="Woyke T."/>
            <person name="Wu D."/>
            <person name="Spring S."/>
            <person name="Schroeder M."/>
            <person name="Brambilla E."/>
            <person name="Klenk H.-P."/>
            <person name="Eisen J.A."/>
        </authorList>
    </citation>
    <scope>NUCLEOTIDE SEQUENCE [LARGE SCALE GENOMIC DNA]</scope>
    <source>
        <strain evidence="2 3">DSM 14796</strain>
    </source>
</reference>
<keyword evidence="1" id="KW-0812">Transmembrane</keyword>
<dbReference type="KEGG" id="tnr:Thena_1285"/>
<evidence type="ECO:0000256" key="1">
    <source>
        <dbReference type="SAM" id="Phobius"/>
    </source>
</evidence>